<name>C5BTN0_TERTT</name>
<gene>
    <name evidence="2" type="ordered locus">TERTU_3951</name>
</gene>
<dbReference type="Proteomes" id="UP000009080">
    <property type="component" value="Chromosome"/>
</dbReference>
<accession>C5BTN0</accession>
<proteinExistence type="predicted"/>
<dbReference type="InterPro" id="IPR009875">
    <property type="entry name" value="PilZ_domain"/>
</dbReference>
<dbReference type="Pfam" id="PF07238">
    <property type="entry name" value="PilZ"/>
    <property type="match status" value="1"/>
</dbReference>
<dbReference type="KEGG" id="ttu:TERTU_3951"/>
<keyword evidence="3" id="KW-1185">Reference proteome</keyword>
<reference evidence="2 3" key="1">
    <citation type="journal article" date="2009" name="PLoS ONE">
        <title>The complete genome of Teredinibacter turnerae T7901: an intracellular endosymbiont of marine wood-boring bivalves (shipworms).</title>
        <authorList>
            <person name="Yang J.C."/>
            <person name="Madupu R."/>
            <person name="Durkin A.S."/>
            <person name="Ekborg N.A."/>
            <person name="Pedamallu C.S."/>
            <person name="Hostetler J.B."/>
            <person name="Radune D."/>
            <person name="Toms B.S."/>
            <person name="Henrissat B."/>
            <person name="Coutinho P.M."/>
            <person name="Schwarz S."/>
            <person name="Field L."/>
            <person name="Trindade-Silva A.E."/>
            <person name="Soares C.A.G."/>
            <person name="Elshahawi S."/>
            <person name="Hanora A."/>
            <person name="Schmidt E.W."/>
            <person name="Haygood M.G."/>
            <person name="Posfai J."/>
            <person name="Benner J."/>
            <person name="Madinger C."/>
            <person name="Nove J."/>
            <person name="Anton B."/>
            <person name="Chaudhary K."/>
            <person name="Foster J."/>
            <person name="Holman A."/>
            <person name="Kumar S."/>
            <person name="Lessard P.A."/>
            <person name="Luyten Y.A."/>
            <person name="Slatko B."/>
            <person name="Wood N."/>
            <person name="Wu B."/>
            <person name="Teplitski M."/>
            <person name="Mougous J.D."/>
            <person name="Ward N."/>
            <person name="Eisen J.A."/>
            <person name="Badger J.H."/>
            <person name="Distel D.L."/>
        </authorList>
    </citation>
    <scope>NUCLEOTIDE SEQUENCE [LARGE SCALE GENOMIC DNA]</scope>
    <source>
        <strain evidence="3">ATCC 39867 / T7901</strain>
    </source>
</reference>
<dbReference type="EMBL" id="CP001614">
    <property type="protein sequence ID" value="ACR12764.1"/>
    <property type="molecule type" value="Genomic_DNA"/>
</dbReference>
<sequence length="75" mass="8413">MKCAVRLKHREIGDVITETRDISESGVFVSCRELVHFVAIGDEFEAKLYTECDRVSETHLKVVRLTDDGVGLAFA</sequence>
<organism evidence="2 3">
    <name type="scientific">Teredinibacter turnerae (strain ATCC 39867 / T7901)</name>
    <dbReference type="NCBI Taxonomy" id="377629"/>
    <lineage>
        <taxon>Bacteria</taxon>
        <taxon>Pseudomonadati</taxon>
        <taxon>Pseudomonadota</taxon>
        <taxon>Gammaproteobacteria</taxon>
        <taxon>Cellvibrionales</taxon>
        <taxon>Cellvibrionaceae</taxon>
        <taxon>Teredinibacter</taxon>
    </lineage>
</organism>
<evidence type="ECO:0000259" key="1">
    <source>
        <dbReference type="Pfam" id="PF07238"/>
    </source>
</evidence>
<protein>
    <recommendedName>
        <fullName evidence="1">PilZ domain-containing protein</fullName>
    </recommendedName>
</protein>
<feature type="domain" description="PilZ" evidence="1">
    <location>
        <begin position="13"/>
        <end position="74"/>
    </location>
</feature>
<dbReference type="HOGENOM" id="CLU_188316_0_0_6"/>
<evidence type="ECO:0000313" key="2">
    <source>
        <dbReference type="EMBL" id="ACR12764.1"/>
    </source>
</evidence>
<dbReference type="GO" id="GO:0035438">
    <property type="term" value="F:cyclic-di-GMP binding"/>
    <property type="evidence" value="ECO:0007669"/>
    <property type="project" value="InterPro"/>
</dbReference>
<evidence type="ECO:0000313" key="3">
    <source>
        <dbReference type="Proteomes" id="UP000009080"/>
    </source>
</evidence>
<dbReference type="eggNOG" id="ENOG50346EE">
    <property type="taxonomic scope" value="Bacteria"/>
</dbReference>
<dbReference type="Gene3D" id="2.40.10.220">
    <property type="entry name" value="predicted glycosyltransferase like domains"/>
    <property type="match status" value="1"/>
</dbReference>
<dbReference type="AlphaFoldDB" id="C5BTN0"/>